<evidence type="ECO:0000256" key="9">
    <source>
        <dbReference type="ARBA" id="ARBA00012523"/>
    </source>
</evidence>
<evidence type="ECO:0000256" key="10">
    <source>
        <dbReference type="ARBA" id="ARBA00022573"/>
    </source>
</evidence>
<dbReference type="PANTHER" id="PTHR34848:SF1">
    <property type="entry name" value="BIFUNCTIONAL ADENOSYLCOBALAMIN BIOSYNTHESIS PROTEIN COBU"/>
    <property type="match status" value="1"/>
</dbReference>
<dbReference type="PANTHER" id="PTHR34848">
    <property type="match status" value="1"/>
</dbReference>
<evidence type="ECO:0000256" key="14">
    <source>
        <dbReference type="ARBA" id="ARBA00022840"/>
    </source>
</evidence>
<name>A0ABV5KX63_9BACL</name>
<dbReference type="InterPro" id="IPR003203">
    <property type="entry name" value="CobU/CobP"/>
</dbReference>
<evidence type="ECO:0000313" key="18">
    <source>
        <dbReference type="EMBL" id="MFB9329794.1"/>
    </source>
</evidence>
<keyword evidence="12" id="KW-0547">Nucleotide-binding</keyword>
<dbReference type="GO" id="GO:0043752">
    <property type="term" value="F:adenosylcobinamide kinase activity"/>
    <property type="evidence" value="ECO:0007669"/>
    <property type="project" value="UniProtKB-EC"/>
</dbReference>
<gene>
    <name evidence="18" type="primary">cobU</name>
    <name evidence="18" type="ORF">ACFFSY_27965</name>
</gene>
<sequence>MAIFITGGARSGKSDFAERYAMRLAASGVYIATSQIWDEEMRQRIGLHQASRADSGYSWRTIEEPYGLAETLRALEAQFAASAAQRPAVVVDCLTLWLSNQLLRLEPVEEADESEGASGSMAVSDRMAPVEAQAGADREPRGEESAAADLPIRAEGFASESDHFAARQTYVENLDALVDQLAEAVAAYRGPLLLVTNEVGSGIVPAYALGRRFRDAAGRMNRKLASVCEEAYMVVAGFPLDLKKLAFRLEDA</sequence>
<keyword evidence="14" id="KW-0067">ATP-binding</keyword>
<dbReference type="Gene3D" id="3.40.50.300">
    <property type="entry name" value="P-loop containing nucleotide triphosphate hydrolases"/>
    <property type="match status" value="1"/>
</dbReference>
<keyword evidence="18" id="KW-0548">Nucleotidyltransferase</keyword>
<comment type="pathway">
    <text evidence="5">Cofactor biosynthesis; adenosylcobalamin biosynthesis; adenosylcobalamin from cob(II)yrinate a,c-diamide: step 6/7.</text>
</comment>
<evidence type="ECO:0000256" key="4">
    <source>
        <dbReference type="ARBA" id="ARBA00003889"/>
    </source>
</evidence>
<comment type="pathway">
    <text evidence="6">Cofactor biosynthesis; adenosylcobalamin biosynthesis; adenosylcobalamin from cob(II)yrinate a,c-diamide: step 5/7.</text>
</comment>
<comment type="similarity">
    <text evidence="7">Belongs to the CobU/CobP family.</text>
</comment>
<dbReference type="Pfam" id="PF02283">
    <property type="entry name" value="CobU"/>
    <property type="match status" value="2"/>
</dbReference>
<evidence type="ECO:0000256" key="17">
    <source>
        <dbReference type="ARBA" id="ARBA00030571"/>
    </source>
</evidence>
<comment type="function">
    <text evidence="4">Catalyzes ATP-dependent phosphorylation of adenosylcobinamide and addition of GMP to adenosylcobinamide phosphate.</text>
</comment>
<comment type="catalytic activity">
    <reaction evidence="1">
        <text>adenosylcob(III)inamide + ATP = adenosylcob(III)inamide phosphate + ADP + H(+)</text>
        <dbReference type="Rhea" id="RHEA:15769"/>
        <dbReference type="ChEBI" id="CHEBI:2480"/>
        <dbReference type="ChEBI" id="CHEBI:15378"/>
        <dbReference type="ChEBI" id="CHEBI:30616"/>
        <dbReference type="ChEBI" id="CHEBI:58502"/>
        <dbReference type="ChEBI" id="CHEBI:456216"/>
        <dbReference type="EC" id="2.7.1.156"/>
    </reaction>
</comment>
<accession>A0ABV5KX63</accession>
<dbReference type="SUPFAM" id="SSF52540">
    <property type="entry name" value="P-loop containing nucleoside triphosphate hydrolases"/>
    <property type="match status" value="2"/>
</dbReference>
<keyword evidence="11 18" id="KW-0808">Transferase</keyword>
<proteinExistence type="inferred from homology"/>
<evidence type="ECO:0000256" key="8">
    <source>
        <dbReference type="ARBA" id="ARBA00012016"/>
    </source>
</evidence>
<evidence type="ECO:0000256" key="12">
    <source>
        <dbReference type="ARBA" id="ARBA00022741"/>
    </source>
</evidence>
<evidence type="ECO:0000256" key="5">
    <source>
        <dbReference type="ARBA" id="ARBA00004692"/>
    </source>
</evidence>
<keyword evidence="15" id="KW-0342">GTP-binding</keyword>
<evidence type="ECO:0000256" key="3">
    <source>
        <dbReference type="ARBA" id="ARBA00001522"/>
    </source>
</evidence>
<dbReference type="InterPro" id="IPR027417">
    <property type="entry name" value="P-loop_NTPase"/>
</dbReference>
<dbReference type="GO" id="GO:0008820">
    <property type="term" value="F:cobinamide phosphate guanylyltransferase activity"/>
    <property type="evidence" value="ECO:0007669"/>
    <property type="project" value="UniProtKB-EC"/>
</dbReference>
<dbReference type="NCBIfam" id="NF004469">
    <property type="entry name" value="PRK05800.1"/>
    <property type="match status" value="1"/>
</dbReference>
<evidence type="ECO:0000256" key="6">
    <source>
        <dbReference type="ARBA" id="ARBA00005159"/>
    </source>
</evidence>
<dbReference type="EC" id="2.7.1.156" evidence="8"/>
<comment type="caution">
    <text evidence="18">The sequence shown here is derived from an EMBL/GenBank/DDBJ whole genome shotgun (WGS) entry which is preliminary data.</text>
</comment>
<evidence type="ECO:0000256" key="7">
    <source>
        <dbReference type="ARBA" id="ARBA00007490"/>
    </source>
</evidence>
<protein>
    <recommendedName>
        <fullName evidence="16">Adenosylcobinamide kinase</fullName>
        <ecNumber evidence="8">2.7.1.156</ecNumber>
        <ecNumber evidence="9">2.7.7.62</ecNumber>
    </recommendedName>
    <alternativeName>
        <fullName evidence="17">Adenosylcobinamide-phosphate guanylyltransferase</fullName>
    </alternativeName>
</protein>
<evidence type="ECO:0000313" key="19">
    <source>
        <dbReference type="Proteomes" id="UP001589747"/>
    </source>
</evidence>
<evidence type="ECO:0000256" key="2">
    <source>
        <dbReference type="ARBA" id="ARBA00000711"/>
    </source>
</evidence>
<dbReference type="EC" id="2.7.7.62" evidence="9"/>
<keyword evidence="19" id="KW-1185">Reference proteome</keyword>
<dbReference type="Proteomes" id="UP001589747">
    <property type="component" value="Unassembled WGS sequence"/>
</dbReference>
<keyword evidence="13 18" id="KW-0418">Kinase</keyword>
<dbReference type="CDD" id="cd00544">
    <property type="entry name" value="CobU"/>
    <property type="match status" value="1"/>
</dbReference>
<evidence type="ECO:0000256" key="11">
    <source>
        <dbReference type="ARBA" id="ARBA00022679"/>
    </source>
</evidence>
<dbReference type="EMBL" id="JBHMDO010000044">
    <property type="protein sequence ID" value="MFB9329794.1"/>
    <property type="molecule type" value="Genomic_DNA"/>
</dbReference>
<evidence type="ECO:0000256" key="15">
    <source>
        <dbReference type="ARBA" id="ARBA00023134"/>
    </source>
</evidence>
<comment type="catalytic activity">
    <reaction evidence="3">
        <text>adenosylcob(III)inamide + GTP = adenosylcob(III)inamide phosphate + GDP + H(+)</text>
        <dbReference type="Rhea" id="RHEA:15765"/>
        <dbReference type="ChEBI" id="CHEBI:2480"/>
        <dbReference type="ChEBI" id="CHEBI:15378"/>
        <dbReference type="ChEBI" id="CHEBI:37565"/>
        <dbReference type="ChEBI" id="CHEBI:58189"/>
        <dbReference type="ChEBI" id="CHEBI:58502"/>
        <dbReference type="EC" id="2.7.1.156"/>
    </reaction>
</comment>
<evidence type="ECO:0000256" key="1">
    <source>
        <dbReference type="ARBA" id="ARBA00000312"/>
    </source>
</evidence>
<comment type="catalytic activity">
    <reaction evidence="2">
        <text>adenosylcob(III)inamide phosphate + GTP + H(+) = adenosylcob(III)inamide-GDP + diphosphate</text>
        <dbReference type="Rhea" id="RHEA:22712"/>
        <dbReference type="ChEBI" id="CHEBI:15378"/>
        <dbReference type="ChEBI" id="CHEBI:33019"/>
        <dbReference type="ChEBI" id="CHEBI:37565"/>
        <dbReference type="ChEBI" id="CHEBI:58502"/>
        <dbReference type="ChEBI" id="CHEBI:60487"/>
        <dbReference type="EC" id="2.7.7.62"/>
    </reaction>
</comment>
<reference evidence="18 19" key="1">
    <citation type="submission" date="2024-09" db="EMBL/GenBank/DDBJ databases">
        <authorList>
            <person name="Sun Q."/>
            <person name="Mori K."/>
        </authorList>
    </citation>
    <scope>NUCLEOTIDE SEQUENCE [LARGE SCALE GENOMIC DNA]</scope>
    <source>
        <strain evidence="18 19">TISTR 2452</strain>
    </source>
</reference>
<dbReference type="RefSeq" id="WP_377500358.1">
    <property type="nucleotide sequence ID" value="NZ_JBHMDO010000044.1"/>
</dbReference>
<evidence type="ECO:0000256" key="16">
    <source>
        <dbReference type="ARBA" id="ARBA00029570"/>
    </source>
</evidence>
<keyword evidence="10" id="KW-0169">Cobalamin biosynthesis</keyword>
<organism evidence="18 19">
    <name type="scientific">Paenibacillus aurantiacus</name>
    <dbReference type="NCBI Taxonomy" id="1936118"/>
    <lineage>
        <taxon>Bacteria</taxon>
        <taxon>Bacillati</taxon>
        <taxon>Bacillota</taxon>
        <taxon>Bacilli</taxon>
        <taxon>Bacillales</taxon>
        <taxon>Paenibacillaceae</taxon>
        <taxon>Paenibacillus</taxon>
    </lineage>
</organism>
<evidence type="ECO:0000256" key="13">
    <source>
        <dbReference type="ARBA" id="ARBA00022777"/>
    </source>
</evidence>